<dbReference type="SUPFAM" id="SSF143422">
    <property type="entry name" value="Transposase IS200-like"/>
    <property type="match status" value="1"/>
</dbReference>
<evidence type="ECO:0000313" key="2">
    <source>
        <dbReference type="EMBL" id="TSC96755.1"/>
    </source>
</evidence>
<dbReference type="AlphaFoldDB" id="A0A554LV72"/>
<dbReference type="EMBL" id="VMGL01000029">
    <property type="protein sequence ID" value="TSC96755.1"/>
    <property type="molecule type" value="Genomic_DNA"/>
</dbReference>
<reference evidence="2 3" key="1">
    <citation type="submission" date="2017-07" db="EMBL/GenBank/DDBJ databases">
        <title>Mechanisms for carbon and nitrogen cycling indicate functional differentiation within the Candidate Phyla Radiation.</title>
        <authorList>
            <person name="Danczak R.E."/>
            <person name="Johnston M.D."/>
            <person name="Kenah C."/>
            <person name="Slattery M."/>
            <person name="Wrighton K.C."/>
            <person name="Wilkins M.J."/>
        </authorList>
    </citation>
    <scope>NUCLEOTIDE SEQUENCE [LARGE SCALE GENOMIC DNA]</scope>
    <source>
        <strain evidence="2">Licking1014_2</strain>
    </source>
</reference>
<dbReference type="GO" id="GO:0003677">
    <property type="term" value="F:DNA binding"/>
    <property type="evidence" value="ECO:0007669"/>
    <property type="project" value="InterPro"/>
</dbReference>
<dbReference type="Gene3D" id="3.30.70.1290">
    <property type="entry name" value="Transposase IS200-like"/>
    <property type="match status" value="1"/>
</dbReference>
<dbReference type="GO" id="GO:0004803">
    <property type="term" value="F:transposase activity"/>
    <property type="evidence" value="ECO:0007669"/>
    <property type="project" value="InterPro"/>
</dbReference>
<dbReference type="GO" id="GO:0006313">
    <property type="term" value="P:DNA transposition"/>
    <property type="evidence" value="ECO:0007669"/>
    <property type="project" value="InterPro"/>
</dbReference>
<accession>A0A554LV72</accession>
<dbReference type="PANTHER" id="PTHR34322:SF2">
    <property type="entry name" value="TRANSPOSASE IS200-LIKE DOMAIN-CONTAINING PROTEIN"/>
    <property type="match status" value="1"/>
</dbReference>
<protein>
    <recommendedName>
        <fullName evidence="1">Transposase IS200-like domain-containing protein</fullName>
    </recommendedName>
</protein>
<feature type="domain" description="Transposase IS200-like" evidence="1">
    <location>
        <begin position="1"/>
        <end position="67"/>
    </location>
</feature>
<dbReference type="InterPro" id="IPR036515">
    <property type="entry name" value="Transposase_17_sf"/>
</dbReference>
<dbReference type="Proteomes" id="UP000318711">
    <property type="component" value="Unassembled WGS sequence"/>
</dbReference>
<proteinExistence type="predicted"/>
<evidence type="ECO:0000313" key="3">
    <source>
        <dbReference type="Proteomes" id="UP000318711"/>
    </source>
</evidence>
<dbReference type="Pfam" id="PF01797">
    <property type="entry name" value="Y1_Tnp"/>
    <property type="match status" value="1"/>
</dbReference>
<name>A0A554LV72_9BACT</name>
<dbReference type="InterPro" id="IPR002686">
    <property type="entry name" value="Transposase_17"/>
</dbReference>
<organism evidence="2 3">
    <name type="scientific">Candidatus Berkelbacteria bacterium Licking1014_2</name>
    <dbReference type="NCBI Taxonomy" id="2017146"/>
    <lineage>
        <taxon>Bacteria</taxon>
        <taxon>Candidatus Berkelbacteria</taxon>
    </lineage>
</organism>
<gene>
    <name evidence="2" type="ORF">CEN88_276</name>
</gene>
<comment type="caution">
    <text evidence="2">The sequence shown here is derived from an EMBL/GenBank/DDBJ whole genome shotgun (WGS) entry which is preliminary data.</text>
</comment>
<sequence>MPNHIHLLVWQKTSLPVYKFIHSLHTSYSMVFNLRHKRIGGLFQDAFKQKIVDNDEYVAQVLKYIHTNPLNHRFPMSGRSGKKEILIKTKEQLLEIPFSSAREYATNNFNIVSRDLVNKILPDPLRAIDFSTLFVEDYVAPYLIETAGNGNHRHNTGKQGSD</sequence>
<dbReference type="PANTHER" id="PTHR34322">
    <property type="entry name" value="TRANSPOSASE, Y1_TNP DOMAIN-CONTAINING"/>
    <property type="match status" value="1"/>
</dbReference>
<evidence type="ECO:0000259" key="1">
    <source>
        <dbReference type="Pfam" id="PF01797"/>
    </source>
</evidence>